<evidence type="ECO:0000313" key="1">
    <source>
        <dbReference type="EMBL" id="HIU51409.1"/>
    </source>
</evidence>
<dbReference type="AlphaFoldDB" id="A0A9D1S8Q7"/>
<comment type="caution">
    <text evidence="1">The sequence shown here is derived from an EMBL/GenBank/DDBJ whole genome shotgun (WGS) entry which is preliminary data.</text>
</comment>
<reference evidence="1" key="1">
    <citation type="submission" date="2020-10" db="EMBL/GenBank/DDBJ databases">
        <authorList>
            <person name="Gilroy R."/>
        </authorList>
    </citation>
    <scope>NUCLEOTIDE SEQUENCE</scope>
    <source>
        <strain evidence="1">CHK195-15760</strain>
    </source>
</reference>
<gene>
    <name evidence="1" type="ORF">IAB70_02105</name>
</gene>
<organism evidence="1 2">
    <name type="scientific">Candidatus Merdicola faecigallinarum</name>
    <dbReference type="NCBI Taxonomy" id="2840862"/>
    <lineage>
        <taxon>Bacteria</taxon>
        <taxon>Bacillati</taxon>
        <taxon>Bacillota</taxon>
        <taxon>Clostridia</taxon>
        <taxon>Candidatus Merdicola</taxon>
    </lineage>
</organism>
<dbReference type="EMBL" id="DVNH01000016">
    <property type="protein sequence ID" value="HIU51409.1"/>
    <property type="molecule type" value="Genomic_DNA"/>
</dbReference>
<dbReference type="Proteomes" id="UP000824093">
    <property type="component" value="Unassembled WGS sequence"/>
</dbReference>
<protein>
    <submittedName>
        <fullName evidence="1">Uncharacterized protein</fullName>
    </submittedName>
</protein>
<proteinExistence type="predicted"/>
<name>A0A9D1S8Q7_9FIRM</name>
<sequence length="106" mass="12357">MAIKITCKIKAKHNFKRFEQIEKKLPQAIKSGIEEVLENLQTEAIRLEKGHNKEGIIVDRVDLSTGQIKGRVYADPTKFMSSGQSYLWFEYFGTRQVCRARTCWNY</sequence>
<accession>A0A9D1S8Q7</accession>
<reference evidence="1" key="2">
    <citation type="journal article" date="2021" name="PeerJ">
        <title>Extensive microbial diversity within the chicken gut microbiome revealed by metagenomics and culture.</title>
        <authorList>
            <person name="Gilroy R."/>
            <person name="Ravi A."/>
            <person name="Getino M."/>
            <person name="Pursley I."/>
            <person name="Horton D.L."/>
            <person name="Alikhan N.F."/>
            <person name="Baker D."/>
            <person name="Gharbi K."/>
            <person name="Hall N."/>
            <person name="Watson M."/>
            <person name="Adriaenssens E.M."/>
            <person name="Foster-Nyarko E."/>
            <person name="Jarju S."/>
            <person name="Secka A."/>
            <person name="Antonio M."/>
            <person name="Oren A."/>
            <person name="Chaudhuri R.R."/>
            <person name="La Ragione R."/>
            <person name="Hildebrand F."/>
            <person name="Pallen M.J."/>
        </authorList>
    </citation>
    <scope>NUCLEOTIDE SEQUENCE</scope>
    <source>
        <strain evidence="1">CHK195-15760</strain>
    </source>
</reference>
<evidence type="ECO:0000313" key="2">
    <source>
        <dbReference type="Proteomes" id="UP000824093"/>
    </source>
</evidence>